<dbReference type="InterPro" id="IPR016087">
    <property type="entry name" value="Chalcone_isomerase"/>
</dbReference>
<reference evidence="2" key="1">
    <citation type="journal article" date="2020" name="mSystems">
        <title>Genome- and Community-Level Interaction Insights into Carbon Utilization and Element Cycling Functions of Hydrothermarchaeota in Hydrothermal Sediment.</title>
        <authorList>
            <person name="Zhou Z."/>
            <person name="Liu Y."/>
            <person name="Xu W."/>
            <person name="Pan J."/>
            <person name="Luo Z.H."/>
            <person name="Li M."/>
        </authorList>
    </citation>
    <scope>NUCLEOTIDE SEQUENCE [LARGE SCALE GENOMIC DNA]</scope>
    <source>
        <strain evidence="2">SpSt-1135</strain>
    </source>
</reference>
<dbReference type="EMBL" id="DRZX01000297">
    <property type="protein sequence ID" value="HHS49424.1"/>
    <property type="molecule type" value="Genomic_DNA"/>
</dbReference>
<evidence type="ECO:0000259" key="1">
    <source>
        <dbReference type="Pfam" id="PF16036"/>
    </source>
</evidence>
<comment type="caution">
    <text evidence="2">The sequence shown here is derived from an EMBL/GenBank/DDBJ whole genome shotgun (WGS) entry which is preliminary data.</text>
</comment>
<accession>A0A7C6A7N4</accession>
<organism evidence="2">
    <name type="scientific">Desulfurella acetivorans</name>
    <dbReference type="NCBI Taxonomy" id="33002"/>
    <lineage>
        <taxon>Bacteria</taxon>
        <taxon>Pseudomonadati</taxon>
        <taxon>Campylobacterota</taxon>
        <taxon>Desulfurellia</taxon>
        <taxon>Desulfurellales</taxon>
        <taxon>Desulfurellaceae</taxon>
        <taxon>Desulfurella</taxon>
    </lineage>
</organism>
<dbReference type="Proteomes" id="UP000886400">
    <property type="component" value="Unassembled WGS sequence"/>
</dbReference>
<name>A0A7C6A7N4_DESAE</name>
<dbReference type="Pfam" id="PF16036">
    <property type="entry name" value="Chalcone_3"/>
    <property type="match status" value="1"/>
</dbReference>
<feature type="domain" description="Chalcone isomerase" evidence="1">
    <location>
        <begin position="41"/>
        <end position="83"/>
    </location>
</feature>
<gene>
    <name evidence="2" type="ORF">ENM99_06295</name>
</gene>
<proteinExistence type="predicted"/>
<sequence length="84" mass="9430">MIKRIKQGVKNEENIAGSDWRAFFVKSCIGSQCRRHKCNGNTQVYKNGSLIGQVQSPELQKAIIMVYFGPKPPDKSMKEGMLGK</sequence>
<dbReference type="AlphaFoldDB" id="A0A7C6A7N4"/>
<protein>
    <recommendedName>
        <fullName evidence="1">Chalcone isomerase domain-containing protein</fullName>
    </recommendedName>
</protein>
<evidence type="ECO:0000313" key="2">
    <source>
        <dbReference type="EMBL" id="HHS49424.1"/>
    </source>
</evidence>